<reference evidence="6 7" key="1">
    <citation type="journal article" date="2018" name="Elife">
        <title>Discovery and characterization of a prevalent human gut bacterial enzyme sufficient for the inactivation of a family of plant toxins.</title>
        <authorList>
            <person name="Koppel N."/>
            <person name="Bisanz J.E."/>
            <person name="Pandelia M.E."/>
            <person name="Turnbaugh P.J."/>
            <person name="Balskus E.P."/>
        </authorList>
    </citation>
    <scope>NUCLEOTIDE SEQUENCE [LARGE SCALE GENOMIC DNA]</scope>
    <source>
        <strain evidence="7">anaerobia AP69FAA</strain>
    </source>
</reference>
<feature type="domain" description="OmpR/PhoB-type" evidence="5">
    <location>
        <begin position="126"/>
        <end position="224"/>
    </location>
</feature>
<dbReference type="Proteomes" id="UP000253792">
    <property type="component" value="Unassembled WGS sequence"/>
</dbReference>
<dbReference type="Gene3D" id="1.10.10.10">
    <property type="entry name" value="Winged helix-like DNA-binding domain superfamily/Winged helix DNA-binding domain"/>
    <property type="match status" value="1"/>
</dbReference>
<sequence>MARLFIVEDDASLRENLVRMLKLKGHECLCCESFANAAGEALAACPDCILLDLSLPGAYGHEVCRSIRQESNVPIIVLTSSDSEFDEVMSMNVGADDYVVKPYRPAALLARIDRALARSGSADSARRQLERDGVLLDPVRAEVSYRGKTVELSRNELLILRILMENAGSIISRSELMDELWQTDAFVDDNTLTVNVNRLRRSLQSAGIPDDFITTRRGLGYVVR</sequence>
<dbReference type="Pfam" id="PF00486">
    <property type="entry name" value="Trans_reg_C"/>
    <property type="match status" value="1"/>
</dbReference>
<keyword evidence="7" id="KW-1185">Reference proteome</keyword>
<evidence type="ECO:0000259" key="5">
    <source>
        <dbReference type="PROSITE" id="PS51755"/>
    </source>
</evidence>
<dbReference type="GO" id="GO:0000976">
    <property type="term" value="F:transcription cis-regulatory region binding"/>
    <property type="evidence" value="ECO:0007669"/>
    <property type="project" value="TreeGrafter"/>
</dbReference>
<evidence type="ECO:0000259" key="4">
    <source>
        <dbReference type="PROSITE" id="PS50110"/>
    </source>
</evidence>
<dbReference type="InterPro" id="IPR036388">
    <property type="entry name" value="WH-like_DNA-bd_sf"/>
</dbReference>
<comment type="caution">
    <text evidence="6">The sequence shown here is derived from an EMBL/GenBank/DDBJ whole genome shotgun (WGS) entry which is preliminary data.</text>
</comment>
<proteinExistence type="predicted"/>
<evidence type="ECO:0000256" key="2">
    <source>
        <dbReference type="PROSITE-ProRule" id="PRU00169"/>
    </source>
</evidence>
<evidence type="ECO:0000256" key="1">
    <source>
        <dbReference type="ARBA" id="ARBA00023125"/>
    </source>
</evidence>
<dbReference type="SMART" id="SM00862">
    <property type="entry name" value="Trans_reg_C"/>
    <property type="match status" value="1"/>
</dbReference>
<dbReference type="Gene3D" id="3.40.50.2300">
    <property type="match status" value="1"/>
</dbReference>
<name>A0A369L7D5_9ACTN</name>
<dbReference type="GO" id="GO:0000156">
    <property type="term" value="F:phosphorelay response regulator activity"/>
    <property type="evidence" value="ECO:0007669"/>
    <property type="project" value="TreeGrafter"/>
</dbReference>
<feature type="DNA-binding region" description="OmpR/PhoB-type" evidence="3">
    <location>
        <begin position="126"/>
        <end position="224"/>
    </location>
</feature>
<protein>
    <submittedName>
        <fullName evidence="6">DNA-binding response regulator</fullName>
    </submittedName>
</protein>
<dbReference type="EMBL" id="PPTP01000006">
    <property type="protein sequence ID" value="RDB55012.1"/>
    <property type="molecule type" value="Genomic_DNA"/>
</dbReference>
<dbReference type="CDD" id="cd00383">
    <property type="entry name" value="trans_reg_C"/>
    <property type="match status" value="1"/>
</dbReference>
<keyword evidence="2" id="KW-0597">Phosphoprotein</keyword>
<dbReference type="GO" id="GO:0032993">
    <property type="term" value="C:protein-DNA complex"/>
    <property type="evidence" value="ECO:0007669"/>
    <property type="project" value="TreeGrafter"/>
</dbReference>
<accession>A0A369L7D5</accession>
<dbReference type="Pfam" id="PF00072">
    <property type="entry name" value="Response_reg"/>
    <property type="match status" value="1"/>
</dbReference>
<dbReference type="SMART" id="SM00448">
    <property type="entry name" value="REC"/>
    <property type="match status" value="1"/>
</dbReference>
<dbReference type="InterPro" id="IPR001789">
    <property type="entry name" value="Sig_transdc_resp-reg_receiver"/>
</dbReference>
<keyword evidence="1 3" id="KW-0238">DNA-binding</keyword>
<dbReference type="PANTHER" id="PTHR48111">
    <property type="entry name" value="REGULATOR OF RPOS"/>
    <property type="match status" value="1"/>
</dbReference>
<evidence type="ECO:0000313" key="7">
    <source>
        <dbReference type="Proteomes" id="UP000253792"/>
    </source>
</evidence>
<dbReference type="GO" id="GO:0006355">
    <property type="term" value="P:regulation of DNA-templated transcription"/>
    <property type="evidence" value="ECO:0007669"/>
    <property type="project" value="InterPro"/>
</dbReference>
<dbReference type="GO" id="GO:0005829">
    <property type="term" value="C:cytosol"/>
    <property type="evidence" value="ECO:0007669"/>
    <property type="project" value="TreeGrafter"/>
</dbReference>
<feature type="domain" description="Response regulatory" evidence="4">
    <location>
        <begin position="3"/>
        <end position="116"/>
    </location>
</feature>
<dbReference type="GeneID" id="82936536"/>
<dbReference type="InterPro" id="IPR011006">
    <property type="entry name" value="CheY-like_superfamily"/>
</dbReference>
<dbReference type="PROSITE" id="PS51755">
    <property type="entry name" value="OMPR_PHOB"/>
    <property type="match status" value="1"/>
</dbReference>
<evidence type="ECO:0000313" key="6">
    <source>
        <dbReference type="EMBL" id="RDB55012.1"/>
    </source>
</evidence>
<dbReference type="InterPro" id="IPR001867">
    <property type="entry name" value="OmpR/PhoB-type_DNA-bd"/>
</dbReference>
<organism evidence="6 7">
    <name type="scientific">Senegalimassilia anaerobia</name>
    <dbReference type="NCBI Taxonomy" id="1473216"/>
    <lineage>
        <taxon>Bacteria</taxon>
        <taxon>Bacillati</taxon>
        <taxon>Actinomycetota</taxon>
        <taxon>Coriobacteriia</taxon>
        <taxon>Coriobacteriales</taxon>
        <taxon>Coriobacteriaceae</taxon>
        <taxon>Senegalimassilia</taxon>
    </lineage>
</organism>
<dbReference type="STRING" id="1034345.GCA_000236865_01825"/>
<evidence type="ECO:0000256" key="3">
    <source>
        <dbReference type="PROSITE-ProRule" id="PRU01091"/>
    </source>
</evidence>
<dbReference type="InterPro" id="IPR039420">
    <property type="entry name" value="WalR-like"/>
</dbReference>
<dbReference type="RefSeq" id="WP_042436577.1">
    <property type="nucleotide sequence ID" value="NZ_CABKQR010000004.1"/>
</dbReference>
<gene>
    <name evidence="6" type="ORF">C1880_07205</name>
</gene>
<dbReference type="SUPFAM" id="SSF52172">
    <property type="entry name" value="CheY-like"/>
    <property type="match status" value="1"/>
</dbReference>
<dbReference type="OrthoDB" id="4153060at2"/>
<dbReference type="PROSITE" id="PS50110">
    <property type="entry name" value="RESPONSE_REGULATORY"/>
    <property type="match status" value="1"/>
</dbReference>
<feature type="modified residue" description="4-aspartylphosphate" evidence="2">
    <location>
        <position position="52"/>
    </location>
</feature>
<dbReference type="AlphaFoldDB" id="A0A369L7D5"/>
<dbReference type="PANTHER" id="PTHR48111:SF43">
    <property type="entry name" value="STAGE 0 SPORULATION PROTEIN A HOMOLOG"/>
    <property type="match status" value="1"/>
</dbReference>